<proteinExistence type="predicted"/>
<name>A0ABP7ZVC3_9SPHI</name>
<reference evidence="3" key="1">
    <citation type="journal article" date="2019" name="Int. J. Syst. Evol. Microbiol.">
        <title>The Global Catalogue of Microorganisms (GCM) 10K type strain sequencing project: providing services to taxonomists for standard genome sequencing and annotation.</title>
        <authorList>
            <consortium name="The Broad Institute Genomics Platform"/>
            <consortium name="The Broad Institute Genome Sequencing Center for Infectious Disease"/>
            <person name="Wu L."/>
            <person name="Ma J."/>
        </authorList>
    </citation>
    <scope>NUCLEOTIDE SEQUENCE [LARGE SCALE GENOMIC DNA]</scope>
    <source>
        <strain evidence="3">JCM 16722</strain>
    </source>
</reference>
<organism evidence="2 3">
    <name type="scientific">Sphingobacterium ginsenosidimutans</name>
    <dbReference type="NCBI Taxonomy" id="687845"/>
    <lineage>
        <taxon>Bacteria</taxon>
        <taxon>Pseudomonadati</taxon>
        <taxon>Bacteroidota</taxon>
        <taxon>Sphingobacteriia</taxon>
        <taxon>Sphingobacteriales</taxon>
        <taxon>Sphingobacteriaceae</taxon>
        <taxon>Sphingobacterium</taxon>
    </lineage>
</organism>
<dbReference type="InterPro" id="IPR049236">
    <property type="entry name" value="DUF6850"/>
</dbReference>
<gene>
    <name evidence="2" type="ORF">GCM10022218_10450</name>
</gene>
<accession>A0ABP7ZVC3</accession>
<evidence type="ECO:0000313" key="2">
    <source>
        <dbReference type="EMBL" id="GAA4171034.1"/>
    </source>
</evidence>
<dbReference type="Pfam" id="PF21012">
    <property type="entry name" value="DUF6850"/>
    <property type="match status" value="1"/>
</dbReference>
<sequence>MSYGDVRVAYQMNKGGFRKAQQAYNGVITSFQANGFNRLGKFLLGAKFAFNSIREDSLANSLRSGLEDLSPYYPYANKSGDYQRQNYQLNASLGYELAHSVQPFLQVDYHRHWSAGTVDPRLKSNRFTLKVKPGVTLNFPKSTLGLYGIIGRADENVSLLYKNMDFQSSNLYPDRMYYMNYGYGTARQKDTTRVNFKYDNYKGVGIQYLKKLYSWHTKTEIEYQQYHNTNQNYSKKSVLYSGPLAIYDQSTIKFFVDAVKYNGDQGQQLLIFDGEYNKGVDGNKLTTGSLNKVNYKVSTLSLTGQYVKLWHRHHQLAKELGFLVTYYTENRKDLLQAIDFEVGQMRVEPSLRLYLQKSNTKLIQFAFAPYATIPTETTLEYSPLSINTFIQNVVFWDYYYYKTQYLGAKFGVEYKDRFWGNNLAFYAKLDLRKSSGTIELKDDIKPKFLSTGNRTNMEIGIRLSL</sequence>
<evidence type="ECO:0000259" key="1">
    <source>
        <dbReference type="Pfam" id="PF21012"/>
    </source>
</evidence>
<keyword evidence="3" id="KW-1185">Reference proteome</keyword>
<evidence type="ECO:0000313" key="3">
    <source>
        <dbReference type="Proteomes" id="UP001500167"/>
    </source>
</evidence>
<comment type="caution">
    <text evidence="2">The sequence shown here is derived from an EMBL/GenBank/DDBJ whole genome shotgun (WGS) entry which is preliminary data.</text>
</comment>
<dbReference type="Proteomes" id="UP001500167">
    <property type="component" value="Unassembled WGS sequence"/>
</dbReference>
<dbReference type="EMBL" id="BAAAZK010000002">
    <property type="protein sequence ID" value="GAA4171034.1"/>
    <property type="molecule type" value="Genomic_DNA"/>
</dbReference>
<feature type="domain" description="DUF6850" evidence="1">
    <location>
        <begin position="2"/>
        <end position="464"/>
    </location>
</feature>
<protein>
    <recommendedName>
        <fullName evidence="1">DUF6850 domain-containing protein</fullName>
    </recommendedName>
</protein>